<dbReference type="FunFam" id="3.40.50.800:FF:000004">
    <property type="entry name" value="Glycine--tRNA ligase 2"/>
    <property type="match status" value="1"/>
</dbReference>
<dbReference type="NCBIfam" id="TIGR00389">
    <property type="entry name" value="glyS_dimeric"/>
    <property type="match status" value="1"/>
</dbReference>
<evidence type="ECO:0000256" key="4">
    <source>
        <dbReference type="ARBA" id="ARBA00012829"/>
    </source>
</evidence>
<dbReference type="SUPFAM" id="SSF55681">
    <property type="entry name" value="Class II aaRS and biotin synthetases"/>
    <property type="match status" value="1"/>
</dbReference>
<evidence type="ECO:0000256" key="10">
    <source>
        <dbReference type="ARBA" id="ARBA00022917"/>
    </source>
</evidence>
<dbReference type="InterPro" id="IPR002314">
    <property type="entry name" value="aa-tRNA-synt_IIb"/>
</dbReference>
<dbReference type="PANTHER" id="PTHR10745:SF0">
    <property type="entry name" value="GLYCINE--TRNA LIGASE"/>
    <property type="match status" value="1"/>
</dbReference>
<dbReference type="EC" id="6.1.1.14" evidence="4"/>
<dbReference type="Pfam" id="PF03129">
    <property type="entry name" value="HGTP_anticodon"/>
    <property type="match status" value="1"/>
</dbReference>
<accession>A0A9P6Z5M3</accession>
<dbReference type="Proteomes" id="UP000740926">
    <property type="component" value="Unassembled WGS sequence"/>
</dbReference>
<dbReference type="GO" id="GO:0016740">
    <property type="term" value="F:transferase activity"/>
    <property type="evidence" value="ECO:0007669"/>
    <property type="project" value="UniProtKB-KW"/>
</dbReference>
<dbReference type="NCBIfam" id="NF003211">
    <property type="entry name" value="PRK04173.1"/>
    <property type="match status" value="1"/>
</dbReference>
<name>A0A9P6Z5M3_9FUNG</name>
<sequence length="637" mass="71985">MSSAEKFDRAALEQLVVKRFFYAPSFQIYGGVAGLYDYGPSGCALLNNIISVWRNHFVLEEEMLEVDTSIMTTYDVLKTSGHVDKFADYMCKDLKNGEIFRADHVIEAVLEARLQGDKEAKAAKAGKSAEEIAAEAAEAAAAKADKKKKKKKGVVVAVELADDVRQTYEETLAQIDNYNGEELAAIMKKFDIRSPETGNELSEPKEFNLMFESSIGPTGHLKGFLRPETAQGQFLNFKKLLEFNNDKMPFASAQVGRSFRNEISPRSGLLRVREFTMAEIEHYVDPENKSHPKFEDFKDVVLTILPKDVQLSGKTETVDMTIGEAVAKKVVDNETLGYFMARIHLFLTKIGIKPDRLRFRQHMDNEMAHYACDCWDAEIKTSYGWIECVGCADRSAYDLTVHSKRTGEKLVVREQLAEPRTVELWQVEINKKTFGPKFKKEAKAVEETLMSLSEEQYAQLAKDLESSGAGSVEVNGQKFEISQDNVTVKRGTVTEHVREYTPNVIEPSFGIGRILYSLLEHSWWVREDDEARNVLSFPPVVAPFKCCLLPLSGNAVFEPFVRKFSRELRQAGVSIRTDDSKASIGRRYARNDELGIPYAITIDFDTVEDNTVTLRERDSTKQIRDTFENILKILKDA</sequence>
<keyword evidence="10" id="KW-0648">Protein biosynthesis</keyword>
<dbReference type="AlphaFoldDB" id="A0A9P6Z5M3"/>
<dbReference type="CDD" id="cd00858">
    <property type="entry name" value="GlyRS_anticodon"/>
    <property type="match status" value="1"/>
</dbReference>
<dbReference type="FunFam" id="3.30.930.10:FF:000158">
    <property type="entry name" value="Glycyl-tRNA synthetase"/>
    <property type="match status" value="1"/>
</dbReference>
<keyword evidence="6" id="KW-0436">Ligase</keyword>
<dbReference type="PRINTS" id="PR01043">
    <property type="entry name" value="TRNASYNTHGLY"/>
</dbReference>
<dbReference type="GO" id="GO:0005739">
    <property type="term" value="C:mitochondrion"/>
    <property type="evidence" value="ECO:0007669"/>
    <property type="project" value="TreeGrafter"/>
</dbReference>
<comment type="subcellular location">
    <subcellularLocation>
        <location evidence="1">Cytoplasm</location>
    </subcellularLocation>
</comment>
<evidence type="ECO:0000256" key="2">
    <source>
        <dbReference type="ARBA" id="ARBA00008226"/>
    </source>
</evidence>
<protein>
    <recommendedName>
        <fullName evidence="4">glycine--tRNA ligase</fullName>
        <ecNumber evidence="4">6.1.1.14</ecNumber>
    </recommendedName>
    <alternativeName>
        <fullName evidence="12">Diadenosine tetraphosphate synthetase</fullName>
    </alternativeName>
</protein>
<dbReference type="Gene3D" id="3.30.930.10">
    <property type="entry name" value="Bira Bifunctional Protein, Domain 2"/>
    <property type="match status" value="2"/>
</dbReference>
<organism evidence="15 16">
    <name type="scientific">Rhizopus delemar</name>
    <dbReference type="NCBI Taxonomy" id="936053"/>
    <lineage>
        <taxon>Eukaryota</taxon>
        <taxon>Fungi</taxon>
        <taxon>Fungi incertae sedis</taxon>
        <taxon>Mucoromycota</taxon>
        <taxon>Mucoromycotina</taxon>
        <taxon>Mucoromycetes</taxon>
        <taxon>Mucorales</taxon>
        <taxon>Mucorineae</taxon>
        <taxon>Rhizopodaceae</taxon>
        <taxon>Rhizopus</taxon>
    </lineage>
</organism>
<dbReference type="SUPFAM" id="SSF52954">
    <property type="entry name" value="Class II aaRS ABD-related"/>
    <property type="match status" value="1"/>
</dbReference>
<comment type="subunit">
    <text evidence="3">Homodimer.</text>
</comment>
<keyword evidence="9" id="KW-0067">ATP-binding</keyword>
<evidence type="ECO:0000259" key="14">
    <source>
        <dbReference type="PROSITE" id="PS50862"/>
    </source>
</evidence>
<evidence type="ECO:0000256" key="9">
    <source>
        <dbReference type="ARBA" id="ARBA00022840"/>
    </source>
</evidence>
<dbReference type="GO" id="GO:0070150">
    <property type="term" value="P:mitochondrial glycyl-tRNA aminoacylation"/>
    <property type="evidence" value="ECO:0007669"/>
    <property type="project" value="TreeGrafter"/>
</dbReference>
<dbReference type="FunFam" id="3.30.720.200:FF:000001">
    <property type="entry name" value="Glycine--tRNA ligase 2"/>
    <property type="match status" value="1"/>
</dbReference>
<dbReference type="InterPro" id="IPR033731">
    <property type="entry name" value="GlyRS-like_core"/>
</dbReference>
<dbReference type="Pfam" id="PF00587">
    <property type="entry name" value="tRNA-synt_2b"/>
    <property type="match status" value="1"/>
</dbReference>
<dbReference type="GO" id="GO:0005524">
    <property type="term" value="F:ATP binding"/>
    <property type="evidence" value="ECO:0007669"/>
    <property type="project" value="UniProtKB-KW"/>
</dbReference>
<dbReference type="InterPro" id="IPR036621">
    <property type="entry name" value="Anticodon-bd_dom_sf"/>
</dbReference>
<evidence type="ECO:0000256" key="7">
    <source>
        <dbReference type="ARBA" id="ARBA00022679"/>
    </source>
</evidence>
<evidence type="ECO:0000256" key="3">
    <source>
        <dbReference type="ARBA" id="ARBA00011738"/>
    </source>
</evidence>
<evidence type="ECO:0000313" key="16">
    <source>
        <dbReference type="Proteomes" id="UP000740926"/>
    </source>
</evidence>
<dbReference type="Gene3D" id="3.40.50.800">
    <property type="entry name" value="Anticodon-binding domain"/>
    <property type="match status" value="1"/>
</dbReference>
<dbReference type="GO" id="GO:0004820">
    <property type="term" value="F:glycine-tRNA ligase activity"/>
    <property type="evidence" value="ECO:0007669"/>
    <property type="project" value="UniProtKB-EC"/>
</dbReference>
<dbReference type="InterPro" id="IPR006195">
    <property type="entry name" value="aa-tRNA-synth_II"/>
</dbReference>
<evidence type="ECO:0000256" key="1">
    <source>
        <dbReference type="ARBA" id="ARBA00004496"/>
    </source>
</evidence>
<dbReference type="InterPro" id="IPR004154">
    <property type="entry name" value="Anticodon-bd"/>
</dbReference>
<dbReference type="Gene3D" id="3.30.720.200">
    <property type="match status" value="1"/>
</dbReference>
<comment type="caution">
    <text evidence="15">The sequence shown here is derived from an EMBL/GenBank/DDBJ whole genome shotgun (WGS) entry which is preliminary data.</text>
</comment>
<keyword evidence="7" id="KW-0808">Transferase</keyword>
<evidence type="ECO:0000256" key="12">
    <source>
        <dbReference type="ARBA" id="ARBA00030057"/>
    </source>
</evidence>
<gene>
    <name evidence="15" type="ORF">G6F50_005120</name>
</gene>
<dbReference type="FunFam" id="3.30.930.10:FF:000010">
    <property type="entry name" value="Glycyl-tRNA synthetase 1"/>
    <property type="match status" value="1"/>
</dbReference>
<keyword evidence="16" id="KW-1185">Reference proteome</keyword>
<evidence type="ECO:0000313" key="15">
    <source>
        <dbReference type="EMBL" id="KAG1570855.1"/>
    </source>
</evidence>
<feature type="domain" description="Aminoacyl-transfer RNA synthetases class-II family profile" evidence="14">
    <location>
        <begin position="191"/>
        <end position="539"/>
    </location>
</feature>
<proteinExistence type="inferred from homology"/>
<keyword evidence="5" id="KW-0963">Cytoplasm</keyword>
<dbReference type="CDD" id="cd00774">
    <property type="entry name" value="GlyRS-like_core"/>
    <property type="match status" value="1"/>
</dbReference>
<comment type="similarity">
    <text evidence="2">Belongs to the class-II aminoacyl-tRNA synthetase family.</text>
</comment>
<evidence type="ECO:0000256" key="6">
    <source>
        <dbReference type="ARBA" id="ARBA00022598"/>
    </source>
</evidence>
<dbReference type="OMA" id="MEMQYFV"/>
<evidence type="ECO:0000256" key="5">
    <source>
        <dbReference type="ARBA" id="ARBA00022490"/>
    </source>
</evidence>
<evidence type="ECO:0000256" key="13">
    <source>
        <dbReference type="ARBA" id="ARBA00051967"/>
    </source>
</evidence>
<keyword evidence="8" id="KW-0547">Nucleotide-binding</keyword>
<dbReference type="PANTHER" id="PTHR10745">
    <property type="entry name" value="GLYCYL-TRNA SYNTHETASE/DNA POLYMERASE SUBUNIT GAMMA-2"/>
    <property type="match status" value="1"/>
</dbReference>
<keyword evidence="11" id="KW-0030">Aminoacyl-tRNA synthetase</keyword>
<dbReference type="InterPro" id="IPR045864">
    <property type="entry name" value="aa-tRNA-synth_II/BPL/LPL"/>
</dbReference>
<dbReference type="PROSITE" id="PS50862">
    <property type="entry name" value="AA_TRNA_LIGASE_II"/>
    <property type="match status" value="1"/>
</dbReference>
<evidence type="ECO:0000256" key="11">
    <source>
        <dbReference type="ARBA" id="ARBA00023146"/>
    </source>
</evidence>
<dbReference type="EMBL" id="JAANIU010000658">
    <property type="protein sequence ID" value="KAG1570855.1"/>
    <property type="molecule type" value="Genomic_DNA"/>
</dbReference>
<evidence type="ECO:0000256" key="8">
    <source>
        <dbReference type="ARBA" id="ARBA00022741"/>
    </source>
</evidence>
<reference evidence="15 16" key="1">
    <citation type="journal article" date="2020" name="Microb. Genom.">
        <title>Genetic diversity of clinical and environmental Mucorales isolates obtained from an investigation of mucormycosis cases among solid organ transplant recipients.</title>
        <authorList>
            <person name="Nguyen M.H."/>
            <person name="Kaul D."/>
            <person name="Muto C."/>
            <person name="Cheng S.J."/>
            <person name="Richter R.A."/>
            <person name="Bruno V.M."/>
            <person name="Liu G."/>
            <person name="Beyhan S."/>
            <person name="Sundermann A.J."/>
            <person name="Mounaud S."/>
            <person name="Pasculle A.W."/>
            <person name="Nierman W.C."/>
            <person name="Driscoll E."/>
            <person name="Cumbie R."/>
            <person name="Clancy C.J."/>
            <person name="Dupont C.L."/>
        </authorList>
    </citation>
    <scope>NUCLEOTIDE SEQUENCE [LARGE SCALE GENOMIC DNA]</scope>
    <source>
        <strain evidence="15 16">GL24</strain>
    </source>
</reference>
<dbReference type="InterPro" id="IPR002315">
    <property type="entry name" value="tRNA-synt_gly"/>
</dbReference>
<dbReference type="InterPro" id="IPR027031">
    <property type="entry name" value="Gly-tRNA_synthase/POLG2"/>
</dbReference>
<comment type="catalytic activity">
    <reaction evidence="13">
        <text>2 ATP + H(+) = P(1),P(4)-bis(5'-adenosyl) tetraphosphate + diphosphate</text>
        <dbReference type="Rhea" id="RHEA:34935"/>
        <dbReference type="ChEBI" id="CHEBI:15378"/>
        <dbReference type="ChEBI" id="CHEBI:30616"/>
        <dbReference type="ChEBI" id="CHEBI:33019"/>
        <dbReference type="ChEBI" id="CHEBI:58141"/>
    </reaction>
</comment>